<feature type="region of interest" description="Disordered" evidence="1">
    <location>
        <begin position="207"/>
        <end position="230"/>
    </location>
</feature>
<dbReference type="OrthoDB" id="10638600at2759"/>
<gene>
    <name evidence="2" type="ORF">MELLADRAFT_86360</name>
</gene>
<dbReference type="AlphaFoldDB" id="F4RLJ2"/>
<evidence type="ECO:0000256" key="1">
    <source>
        <dbReference type="SAM" id="MobiDB-lite"/>
    </source>
</evidence>
<feature type="compositionally biased region" description="Acidic residues" evidence="1">
    <location>
        <begin position="131"/>
        <end position="142"/>
    </location>
</feature>
<sequence>MSDEQKSRLTEQIVDFSLAQKSGFIEAYMDVFNVSREVALSKLHGCEQHFGQAITRLRKNRSIVPWQDEKSWVAKCNALMEPDSPGNTLDDKFVVLSRAFPRAKRWLDWWRTSDIQAMLFPARKRMPLDDPPLDDETGEETGDVSRKRKKRGRDDGLPSTTNGQESMHRIYYLFCFCPKLGKRSPKPQPRYLCRVWLFPEELGGPSQRNANVQTDETKVHRKRRPPSRYHRRTFGKCVKEVEKRTRKTQRLSECHAPAFDYVSVIQKSRHATVNGTQVIHIIYTHFTKRSTLQLQGKPILGHLSTYQNLIHTALRGLGTFPVDGFASADAVMEILLRPGRNSIGPMFELPILKTSRCTANINHSSSTLTSRAILQVFPYTFTEAGLSYAQLGLLLERWVSEGLSSSDCVCQRCHPDEEGDSVGDDVVGDERDAYQGETNWPARIKIGEVDYYMMTRGFWGAFHFWCKVVRSVEGVLGVWHYDEAENQGIARLLDRDVTSIGGCQPHTSWVCYSRIPFEQERRHIAEIIRGLMKEFPQHHHSIPFSMPLPDFPVGGGLPSAEVIAQDLTVATVVSATSNPIDLAEDDQAWDELASLPDNECLEELLIPKSPIIPPTNPLKIKVRMAAHSSQPPVPIELPNHLAVTTEENLIPVKRNPRRSKKPVQDDIPVIPETVKPVKGIRKRVPKRGDW</sequence>
<dbReference type="Proteomes" id="UP000001072">
    <property type="component" value="Unassembled WGS sequence"/>
</dbReference>
<dbReference type="GeneID" id="18934165"/>
<dbReference type="VEuPathDB" id="FungiDB:MELLADRAFT_86360"/>
<evidence type="ECO:0000313" key="3">
    <source>
        <dbReference type="Proteomes" id="UP000001072"/>
    </source>
</evidence>
<evidence type="ECO:0000313" key="2">
    <source>
        <dbReference type="EMBL" id="EGG06547.1"/>
    </source>
</evidence>
<protein>
    <submittedName>
        <fullName evidence="2">Uncharacterized protein</fullName>
    </submittedName>
</protein>
<dbReference type="HOGENOM" id="CLU_005992_2_1_1"/>
<proteinExistence type="predicted"/>
<feature type="region of interest" description="Disordered" evidence="1">
    <location>
        <begin position="126"/>
        <end position="163"/>
    </location>
</feature>
<accession>F4RLJ2</accession>
<dbReference type="InParanoid" id="F4RLJ2"/>
<organism evidence="3">
    <name type="scientific">Melampsora larici-populina (strain 98AG31 / pathotype 3-4-7)</name>
    <name type="common">Poplar leaf rust fungus</name>
    <dbReference type="NCBI Taxonomy" id="747676"/>
    <lineage>
        <taxon>Eukaryota</taxon>
        <taxon>Fungi</taxon>
        <taxon>Dikarya</taxon>
        <taxon>Basidiomycota</taxon>
        <taxon>Pucciniomycotina</taxon>
        <taxon>Pucciniomycetes</taxon>
        <taxon>Pucciniales</taxon>
        <taxon>Melampsoraceae</taxon>
        <taxon>Melampsora</taxon>
    </lineage>
</organism>
<keyword evidence="3" id="KW-1185">Reference proteome</keyword>
<dbReference type="EMBL" id="GL883107">
    <property type="protein sequence ID" value="EGG06547.1"/>
    <property type="molecule type" value="Genomic_DNA"/>
</dbReference>
<dbReference type="KEGG" id="mlr:MELLADRAFT_86360"/>
<dbReference type="RefSeq" id="XP_007409987.1">
    <property type="nucleotide sequence ID" value="XM_007409925.1"/>
</dbReference>
<name>F4RLJ2_MELLP</name>
<reference evidence="3" key="1">
    <citation type="journal article" date="2011" name="Proc. Natl. Acad. Sci. U.S.A.">
        <title>Obligate biotrophy features unraveled by the genomic analysis of rust fungi.</title>
        <authorList>
            <person name="Duplessis S."/>
            <person name="Cuomo C.A."/>
            <person name="Lin Y.-C."/>
            <person name="Aerts A."/>
            <person name="Tisserant E."/>
            <person name="Veneault-Fourrey C."/>
            <person name="Joly D.L."/>
            <person name="Hacquard S."/>
            <person name="Amselem J."/>
            <person name="Cantarel B.L."/>
            <person name="Chiu R."/>
            <person name="Coutinho P.M."/>
            <person name="Feau N."/>
            <person name="Field M."/>
            <person name="Frey P."/>
            <person name="Gelhaye E."/>
            <person name="Goldberg J."/>
            <person name="Grabherr M.G."/>
            <person name="Kodira C.D."/>
            <person name="Kohler A."/>
            <person name="Kuees U."/>
            <person name="Lindquist E.A."/>
            <person name="Lucas S.M."/>
            <person name="Mago R."/>
            <person name="Mauceli E."/>
            <person name="Morin E."/>
            <person name="Murat C."/>
            <person name="Pangilinan J.L."/>
            <person name="Park R."/>
            <person name="Pearson M."/>
            <person name="Quesneville H."/>
            <person name="Rouhier N."/>
            <person name="Sakthikumar S."/>
            <person name="Salamov A.A."/>
            <person name="Schmutz J."/>
            <person name="Selles B."/>
            <person name="Shapiro H."/>
            <person name="Tanguay P."/>
            <person name="Tuskan G.A."/>
            <person name="Henrissat B."/>
            <person name="Van de Peer Y."/>
            <person name="Rouze P."/>
            <person name="Ellis J.G."/>
            <person name="Dodds P.N."/>
            <person name="Schein J.E."/>
            <person name="Zhong S."/>
            <person name="Hamelin R.C."/>
            <person name="Grigoriev I.V."/>
            <person name="Szabo L.J."/>
            <person name="Martin F."/>
        </authorList>
    </citation>
    <scope>NUCLEOTIDE SEQUENCE [LARGE SCALE GENOMIC DNA]</scope>
    <source>
        <strain evidence="3">98AG31 / pathotype 3-4-7</strain>
    </source>
</reference>
<feature type="compositionally biased region" description="Basic residues" evidence="1">
    <location>
        <begin position="219"/>
        <end position="230"/>
    </location>
</feature>